<keyword evidence="3" id="KW-1185">Reference proteome</keyword>
<dbReference type="PANTHER" id="PTHR37542:SF3">
    <property type="entry name" value="PRION-INHIBITION AND PROPAGATION HELO DOMAIN-CONTAINING PROTEIN"/>
    <property type="match status" value="1"/>
</dbReference>
<evidence type="ECO:0000313" key="3">
    <source>
        <dbReference type="Proteomes" id="UP000019373"/>
    </source>
</evidence>
<dbReference type="GO" id="GO:0004672">
    <property type="term" value="F:protein kinase activity"/>
    <property type="evidence" value="ECO:0007669"/>
    <property type="project" value="InterPro"/>
</dbReference>
<dbReference type="PROSITE" id="PS50011">
    <property type="entry name" value="PROTEIN_KINASE_DOM"/>
    <property type="match status" value="1"/>
</dbReference>
<feature type="domain" description="Protein kinase" evidence="1">
    <location>
        <begin position="182"/>
        <end position="496"/>
    </location>
</feature>
<proteinExistence type="predicted"/>
<dbReference type="EMBL" id="KE720876">
    <property type="protein sequence ID" value="ERF74503.1"/>
    <property type="molecule type" value="Genomic_DNA"/>
</dbReference>
<protein>
    <recommendedName>
        <fullName evidence="1">Protein kinase domain-containing protein</fullName>
    </recommendedName>
</protein>
<evidence type="ECO:0000313" key="2">
    <source>
        <dbReference type="EMBL" id="ERF74503.1"/>
    </source>
</evidence>
<dbReference type="RefSeq" id="XP_007799887.1">
    <property type="nucleotide sequence ID" value="XM_007801696.1"/>
</dbReference>
<dbReference type="InterPro" id="IPR011009">
    <property type="entry name" value="Kinase-like_dom_sf"/>
</dbReference>
<reference evidence="3" key="1">
    <citation type="journal article" date="2014" name="BMC Genomics">
        <title>Genome characteristics reveal the impact of lichenization on lichen-forming fungus Endocarpon pusillum Hedwig (Verrucariales, Ascomycota).</title>
        <authorList>
            <person name="Wang Y.-Y."/>
            <person name="Liu B."/>
            <person name="Zhang X.-Y."/>
            <person name="Zhou Q.-M."/>
            <person name="Zhang T."/>
            <person name="Li H."/>
            <person name="Yu Y.-F."/>
            <person name="Zhang X.-L."/>
            <person name="Hao X.-Y."/>
            <person name="Wang M."/>
            <person name="Wang L."/>
            <person name="Wei J.-C."/>
        </authorList>
    </citation>
    <scope>NUCLEOTIDE SEQUENCE [LARGE SCALE GENOMIC DNA]</scope>
    <source>
        <strain evidence="3">Z07020 / HMAS-L-300199</strain>
    </source>
</reference>
<gene>
    <name evidence="2" type="ORF">EPUS_03941</name>
</gene>
<dbReference type="Gene3D" id="1.10.510.10">
    <property type="entry name" value="Transferase(Phosphotransferase) domain 1"/>
    <property type="match status" value="1"/>
</dbReference>
<dbReference type="eggNOG" id="ENOG502S5KQ">
    <property type="taxonomic scope" value="Eukaryota"/>
</dbReference>
<dbReference type="GeneID" id="19238976"/>
<dbReference type="OrthoDB" id="1911848at2759"/>
<name>U1GQ84_ENDPU</name>
<dbReference type="PANTHER" id="PTHR37542">
    <property type="entry name" value="HELO DOMAIN-CONTAINING PROTEIN-RELATED"/>
    <property type="match status" value="1"/>
</dbReference>
<organism evidence="2 3">
    <name type="scientific">Endocarpon pusillum (strain Z07020 / HMAS-L-300199)</name>
    <name type="common">Lichen-forming fungus</name>
    <dbReference type="NCBI Taxonomy" id="1263415"/>
    <lineage>
        <taxon>Eukaryota</taxon>
        <taxon>Fungi</taxon>
        <taxon>Dikarya</taxon>
        <taxon>Ascomycota</taxon>
        <taxon>Pezizomycotina</taxon>
        <taxon>Eurotiomycetes</taxon>
        <taxon>Chaetothyriomycetidae</taxon>
        <taxon>Verrucariales</taxon>
        <taxon>Verrucariaceae</taxon>
        <taxon>Endocarpon</taxon>
    </lineage>
</organism>
<dbReference type="AlphaFoldDB" id="U1GQ84"/>
<dbReference type="GO" id="GO:0005524">
    <property type="term" value="F:ATP binding"/>
    <property type="evidence" value="ECO:0007669"/>
    <property type="project" value="InterPro"/>
</dbReference>
<dbReference type="Proteomes" id="UP000019373">
    <property type="component" value="Unassembled WGS sequence"/>
</dbReference>
<sequence>MPSGFVVLGAISASWGLFKDIVSFLRRVYDGKSEIPAVLLRFENDCCLMAALEAFFTETVLRSLRDDDLDHLQRVFSYLLPKLQNVAVRLRRIGGANLWDQAKWVAVGKSLKSAEEDIYEWVQRLQYPLMLLPASSKRSLLETVGGSSDQASKMINMVGTQSKIEARVADFHRAGKEVNAADVTKFKLVKGPVLSLVPAKGPQIISRDGTEQVVEFKRITSSAANDPRVIDEVEKEVTKLTSLFSQLTDDQAFLLRPMNFFRSKLIPTAPFGILYQVPSTHKFPVTLAEVISKTKPDGSRILEHSLDQRFELARQVATAVLFVHSTRWLHKGICASNVILLYRIGHHPAQRSPICLGTAFLVGFDFSRCDVSRSTGDETSGSDWGRQIYQHPARAGDTAQGYQPFLQEHDIYALGALLVEIGRWKALRAYPNLFKNVTPEKRKTALEDMARGLSTSLGQKYVDITLRCLQVLDQTQSDQRSNPPVLDVVHGLQDLVVATR</sequence>
<accession>U1GQ84</accession>
<evidence type="ECO:0000259" key="1">
    <source>
        <dbReference type="PROSITE" id="PS50011"/>
    </source>
</evidence>
<dbReference type="SUPFAM" id="SSF56112">
    <property type="entry name" value="Protein kinase-like (PK-like)"/>
    <property type="match status" value="1"/>
</dbReference>
<dbReference type="HOGENOM" id="CLU_028627_1_0_1"/>
<dbReference type="InterPro" id="IPR000719">
    <property type="entry name" value="Prot_kinase_dom"/>
</dbReference>